<keyword evidence="3" id="KW-1185">Reference proteome</keyword>
<evidence type="ECO:0000313" key="3">
    <source>
        <dbReference type="Proteomes" id="UP001375240"/>
    </source>
</evidence>
<organism evidence="2 3">
    <name type="scientific">Orbilia brochopaga</name>
    <dbReference type="NCBI Taxonomy" id="3140254"/>
    <lineage>
        <taxon>Eukaryota</taxon>
        <taxon>Fungi</taxon>
        <taxon>Dikarya</taxon>
        <taxon>Ascomycota</taxon>
        <taxon>Pezizomycotina</taxon>
        <taxon>Orbiliomycetes</taxon>
        <taxon>Orbiliales</taxon>
        <taxon>Orbiliaceae</taxon>
        <taxon>Orbilia</taxon>
    </lineage>
</organism>
<gene>
    <name evidence="2" type="ORF">TWF696_000218</name>
</gene>
<dbReference type="Proteomes" id="UP001375240">
    <property type="component" value="Unassembled WGS sequence"/>
</dbReference>
<sequence>MSVNEHISGNALMVQNPSIIQPYGDGIPLVLIHDGGGTTYPYYGLKNLERPVYGIHNPRFYSCRPFSGGIVEMAKIYTQMIELLGISGPFIVGGWSLGGLIALEITKLLGTYPYGPVAGTIMIDTPCPVASSVPAAQPIIRFHDHCRLETKLLVHLNMKVAVKMVDKYQPPLHAVDWDYADDQDCTLLDERSDVRLIPYVVLLRARERVQTFEDDTSTPANQARVDYFRDFEALGWERAERQIISKVLPIPGNHFDIFLEENIESTSVTLHEACDTIERDIYRSQR</sequence>
<reference evidence="2 3" key="1">
    <citation type="submission" date="2019-10" db="EMBL/GenBank/DDBJ databases">
        <authorList>
            <person name="Palmer J.M."/>
        </authorList>
    </citation>
    <scope>NUCLEOTIDE SEQUENCE [LARGE SCALE GENOMIC DNA]</scope>
    <source>
        <strain evidence="2 3">TWF696</strain>
    </source>
</reference>
<name>A0AAV9VE82_9PEZI</name>
<dbReference type="InterPro" id="IPR029058">
    <property type="entry name" value="AB_hydrolase_fold"/>
</dbReference>
<accession>A0AAV9VE82</accession>
<evidence type="ECO:0000313" key="2">
    <source>
        <dbReference type="EMBL" id="KAK6359047.1"/>
    </source>
</evidence>
<dbReference type="EMBL" id="JAVHNQ010000001">
    <property type="protein sequence ID" value="KAK6359047.1"/>
    <property type="molecule type" value="Genomic_DNA"/>
</dbReference>
<feature type="domain" description="Thioesterase" evidence="1">
    <location>
        <begin position="28"/>
        <end position="130"/>
    </location>
</feature>
<evidence type="ECO:0000259" key="1">
    <source>
        <dbReference type="Pfam" id="PF00975"/>
    </source>
</evidence>
<dbReference type="InterPro" id="IPR001031">
    <property type="entry name" value="Thioesterase"/>
</dbReference>
<proteinExistence type="predicted"/>
<dbReference type="SUPFAM" id="SSF53474">
    <property type="entry name" value="alpha/beta-Hydrolases"/>
    <property type="match status" value="1"/>
</dbReference>
<protein>
    <recommendedName>
        <fullName evidence="1">Thioesterase domain-containing protein</fullName>
    </recommendedName>
</protein>
<dbReference type="Gene3D" id="3.40.50.1820">
    <property type="entry name" value="alpha/beta hydrolase"/>
    <property type="match status" value="1"/>
</dbReference>
<dbReference type="AlphaFoldDB" id="A0AAV9VE82"/>
<dbReference type="Pfam" id="PF00975">
    <property type="entry name" value="Thioesterase"/>
    <property type="match status" value="1"/>
</dbReference>
<comment type="caution">
    <text evidence="2">The sequence shown here is derived from an EMBL/GenBank/DDBJ whole genome shotgun (WGS) entry which is preliminary data.</text>
</comment>